<dbReference type="PANTHER" id="PTHR22642:SF2">
    <property type="entry name" value="PROTEIN LONG AFTER FAR-RED 3"/>
    <property type="match status" value="1"/>
</dbReference>
<feature type="domain" description="Amidohydrolase 3" evidence="2">
    <location>
        <begin position="76"/>
        <end position="361"/>
    </location>
</feature>
<keyword evidence="4" id="KW-1185">Reference proteome</keyword>
<dbReference type="InterPro" id="IPR032466">
    <property type="entry name" value="Metal_Hydrolase"/>
</dbReference>
<accession>B9XMP8</accession>
<dbReference type="InterPro" id="IPR011059">
    <property type="entry name" value="Metal-dep_hydrolase_composite"/>
</dbReference>
<comment type="caution">
    <text evidence="3">The sequence shown here is derived from an EMBL/GenBank/DDBJ whole genome shotgun (WGS) entry which is preliminary data.</text>
</comment>
<dbReference type="AlphaFoldDB" id="B9XMP8"/>
<keyword evidence="3" id="KW-0378">Hydrolase</keyword>
<dbReference type="Gene3D" id="3.10.310.70">
    <property type="match status" value="1"/>
</dbReference>
<proteinExistence type="predicted"/>
<feature type="chain" id="PRO_5002893317" evidence="1">
    <location>
        <begin position="19"/>
        <end position="364"/>
    </location>
</feature>
<evidence type="ECO:0000313" key="3">
    <source>
        <dbReference type="EMBL" id="EEF58823.1"/>
    </source>
</evidence>
<dbReference type="Proteomes" id="UP000003688">
    <property type="component" value="Unassembled WGS sequence"/>
</dbReference>
<dbReference type="Gene3D" id="2.30.40.10">
    <property type="entry name" value="Urease, subunit C, domain 1"/>
    <property type="match status" value="1"/>
</dbReference>
<sequence precursor="true">MRCFFALIVLGGVVASFAMGTNSSSAMSADLVIVNAKVHTMDEARPKAEAVAVYGNRIAAIGTTEEIKELAGKNTRVVDAGGKLVLPGFNDSHVHFLMGGFQLSQVDLRDAKSPEEVAERLRKFAEKLPKGQWIVGGEWDHERWPGAPLPHKEWIDAATPNNPVFVSRLDGHMALANSLALKLAGVTKESKEIDGGLIVRDPNGEPTGLLKDAAMSYVDNVIPDKTFDEKLAAAKAATDYAASLGVTSVQDMSTGRDVGVYQTLLAEGGLKTRIYGMSPISSWERLGNTGMKAPFGNDMLRIGGLKGFSDGSLGSSTALFFEPYSDDAHNRGLPGPEMFPEGILLKRVLEADRAGFQIIIMRLG</sequence>
<dbReference type="PANTHER" id="PTHR22642">
    <property type="entry name" value="IMIDAZOLONEPROPIONASE"/>
    <property type="match status" value="1"/>
</dbReference>
<protein>
    <submittedName>
        <fullName evidence="3">Amidohydrolase 3</fullName>
    </submittedName>
</protein>
<evidence type="ECO:0000313" key="4">
    <source>
        <dbReference type="Proteomes" id="UP000003688"/>
    </source>
</evidence>
<gene>
    <name evidence="3" type="ORF">Cflav_PD1656</name>
</gene>
<dbReference type="GO" id="GO:0016810">
    <property type="term" value="F:hydrolase activity, acting on carbon-nitrogen (but not peptide) bonds"/>
    <property type="evidence" value="ECO:0007669"/>
    <property type="project" value="InterPro"/>
</dbReference>
<name>B9XMP8_PEDPL</name>
<dbReference type="STRING" id="320771.Cflav_PD1656"/>
<dbReference type="EMBL" id="ABOX02000036">
    <property type="protein sequence ID" value="EEF58823.1"/>
    <property type="molecule type" value="Genomic_DNA"/>
</dbReference>
<organism evidence="3 4">
    <name type="scientific">Pedosphaera parvula (strain Ellin514)</name>
    <dbReference type="NCBI Taxonomy" id="320771"/>
    <lineage>
        <taxon>Bacteria</taxon>
        <taxon>Pseudomonadati</taxon>
        <taxon>Verrucomicrobiota</taxon>
        <taxon>Pedosphaerae</taxon>
        <taxon>Pedosphaerales</taxon>
        <taxon>Pedosphaeraceae</taxon>
        <taxon>Pedosphaera</taxon>
    </lineage>
</organism>
<dbReference type="Gene3D" id="3.20.20.140">
    <property type="entry name" value="Metal-dependent hydrolases"/>
    <property type="match status" value="1"/>
</dbReference>
<dbReference type="InterPro" id="IPR033932">
    <property type="entry name" value="YtcJ-like"/>
</dbReference>
<dbReference type="SUPFAM" id="SSF51556">
    <property type="entry name" value="Metallo-dependent hydrolases"/>
    <property type="match status" value="1"/>
</dbReference>
<dbReference type="SUPFAM" id="SSF51338">
    <property type="entry name" value="Composite domain of metallo-dependent hydrolases"/>
    <property type="match status" value="1"/>
</dbReference>
<dbReference type="CDD" id="cd01300">
    <property type="entry name" value="YtcJ_like"/>
    <property type="match status" value="1"/>
</dbReference>
<dbReference type="InterPro" id="IPR013108">
    <property type="entry name" value="Amidohydro_3"/>
</dbReference>
<feature type="signal peptide" evidence="1">
    <location>
        <begin position="1"/>
        <end position="18"/>
    </location>
</feature>
<reference evidence="3 4" key="1">
    <citation type="journal article" date="2011" name="J. Bacteriol.">
        <title>Genome sequence of 'Pedosphaera parvula' Ellin514, an aerobic Verrucomicrobial isolate from pasture soil.</title>
        <authorList>
            <person name="Kant R."/>
            <person name="van Passel M.W."/>
            <person name="Sangwan P."/>
            <person name="Palva A."/>
            <person name="Lucas S."/>
            <person name="Copeland A."/>
            <person name="Lapidus A."/>
            <person name="Glavina Del Rio T."/>
            <person name="Dalin E."/>
            <person name="Tice H."/>
            <person name="Bruce D."/>
            <person name="Goodwin L."/>
            <person name="Pitluck S."/>
            <person name="Chertkov O."/>
            <person name="Larimer F.W."/>
            <person name="Land M.L."/>
            <person name="Hauser L."/>
            <person name="Brettin T.S."/>
            <person name="Detter J.C."/>
            <person name="Han S."/>
            <person name="de Vos W.M."/>
            <person name="Janssen P.H."/>
            <person name="Smidt H."/>
        </authorList>
    </citation>
    <scope>NUCLEOTIDE SEQUENCE [LARGE SCALE GENOMIC DNA]</scope>
    <source>
        <strain evidence="3 4">Ellin514</strain>
    </source>
</reference>
<keyword evidence="1" id="KW-0732">Signal</keyword>
<evidence type="ECO:0000256" key="1">
    <source>
        <dbReference type="SAM" id="SignalP"/>
    </source>
</evidence>
<dbReference type="Pfam" id="PF07969">
    <property type="entry name" value="Amidohydro_3"/>
    <property type="match status" value="1"/>
</dbReference>
<evidence type="ECO:0000259" key="2">
    <source>
        <dbReference type="Pfam" id="PF07969"/>
    </source>
</evidence>